<dbReference type="InterPro" id="IPR012908">
    <property type="entry name" value="PGAP1-ab_dom-like"/>
</dbReference>
<dbReference type="Pfam" id="PF07819">
    <property type="entry name" value="PGAP1"/>
    <property type="match status" value="1"/>
</dbReference>
<protein>
    <recommendedName>
        <fullName evidence="2">GPI inositol-deacylase PGAP1-like alpha/beta domain-containing protein</fullName>
    </recommendedName>
</protein>
<dbReference type="SUPFAM" id="SSF49373">
    <property type="entry name" value="Invasin/intimin cell-adhesion fragments"/>
    <property type="match status" value="1"/>
</dbReference>
<accession>A0A5D3EB97</accession>
<dbReference type="GO" id="GO:0016788">
    <property type="term" value="F:hydrolase activity, acting on ester bonds"/>
    <property type="evidence" value="ECO:0007669"/>
    <property type="project" value="InterPro"/>
</dbReference>
<dbReference type="InterPro" id="IPR008964">
    <property type="entry name" value="Invasin/intimin_cell_adhesion"/>
</dbReference>
<dbReference type="AlphaFoldDB" id="A0A5D3EB97"/>
<sequence>MKTKIFLFLTVFLLAQNVHSQEVEDNEEIRNMLNQMFDHLDKKRVPHGLLRDYAFELVDLDQYKGQINDSNYINRTIYENILRTVKSSSVKEPPYSSVDEILKAQYEIGKAKENLGVIGLAMFEYSQIREDALTAKLIKYEKEQVYDNFINGVWQNPYETRHVLAFALQDTLLYGNYVEYSFPDKLWKTNLGITSIEFDAGDGSGYKSAKKGAIRNVKYATGGIKHLKIRVKKPDGAWMYSHSQVKIISDAVLTRAEENEFWVDKERDIQVNVSGGTVKGRMSYLYAYNTPGRVVRPLIIMEGFDPIEFAPHKTSQSFHKEKKLGSTNIKTFINSINIYALGHLNTLRRDYDIIYIDLFNCTNCIQENAALFQEAVRIINSEKEQVGERQKNIVIGQSMGGLIARYGLKKMEERKERHETSTLIFHDTPHLGANVPIGLLHVANGVLQFYKKKLLLNAIDIGDAKANIKRILHSPAARQMLINYVTPSGDIDNSVHNAWQKELKELGYPRGDAGESIRIAGISNGQDVVPIMEGDVGKKYYFRINGHMGLSALSDFLYTGSMFLKIGVAPFVQDWQFFFMSLMPGRSLFEVNVEANEFGSQNICDMYLRYKKKLLWLKTIRRTIFRYTKPTPANMINFEKAYGSYYFNNKKDEMKEPNKLWKILLDNKIDIKYRKAFLFIPTASALDIGKGKVQLIESDYRTVYDRQSPPKEPKNIPFDDFYITQKSTMHISFNYEMWDWILEQMQIRIAGPAHVPSGKSKFSIQNSLKSYTVKWITSDESVATIDDMGMLTAKKYGVITLTANCILNGKVVTRVQKEIMIGFPPFVLDEKIKDGDVLIKARCIAPEAIPFLKEINYDWKIKYITSTQPTQWEEKGDSIMIEKKDQQSKCTIYMRPIGRGEKGKVQFVKIDVTKPFKINRNFVRINATNENLYRELPEISFERNPFADFDFNSENFKIACIVSFVPPRTPDEMFSPDGGKDFSPSLITKGSMSVSECFWDFEKWVNQIKYTGEQYAEIITILYFVNSADKIIQKEYLMIEHTRDIYPY</sequence>
<evidence type="ECO:0000313" key="3">
    <source>
        <dbReference type="EMBL" id="TYK32820.1"/>
    </source>
</evidence>
<evidence type="ECO:0000259" key="2">
    <source>
        <dbReference type="Pfam" id="PF07819"/>
    </source>
</evidence>
<dbReference type="Proteomes" id="UP000324383">
    <property type="component" value="Unassembled WGS sequence"/>
</dbReference>
<evidence type="ECO:0000313" key="4">
    <source>
        <dbReference type="Proteomes" id="UP000324383"/>
    </source>
</evidence>
<feature type="chain" id="PRO_5022781657" description="GPI inositol-deacylase PGAP1-like alpha/beta domain-containing protein" evidence="1">
    <location>
        <begin position="21"/>
        <end position="1048"/>
    </location>
</feature>
<evidence type="ECO:0000256" key="1">
    <source>
        <dbReference type="SAM" id="SignalP"/>
    </source>
</evidence>
<name>A0A5D3EB97_9BACE</name>
<comment type="caution">
    <text evidence="3">The sequence shown here is derived from an EMBL/GenBank/DDBJ whole genome shotgun (WGS) entry which is preliminary data.</text>
</comment>
<dbReference type="Gene3D" id="3.40.50.1820">
    <property type="entry name" value="alpha/beta hydrolase"/>
    <property type="match status" value="1"/>
</dbReference>
<keyword evidence="4" id="KW-1185">Reference proteome</keyword>
<dbReference type="SUPFAM" id="SSF53474">
    <property type="entry name" value="alpha/beta-Hydrolases"/>
    <property type="match status" value="1"/>
</dbReference>
<proteinExistence type="predicted"/>
<feature type="domain" description="GPI inositol-deacylase PGAP1-like alpha/beta" evidence="2">
    <location>
        <begin position="363"/>
        <end position="455"/>
    </location>
</feature>
<dbReference type="EMBL" id="VKLW01000023">
    <property type="protein sequence ID" value="TYK32820.1"/>
    <property type="molecule type" value="Genomic_DNA"/>
</dbReference>
<keyword evidence="1" id="KW-0732">Signal</keyword>
<dbReference type="RefSeq" id="WP_148730652.1">
    <property type="nucleotide sequence ID" value="NZ_VKLW01000023.1"/>
</dbReference>
<organism evidence="3 4">
    <name type="scientific">Bacteroides pyogenes</name>
    <dbReference type="NCBI Taxonomy" id="310300"/>
    <lineage>
        <taxon>Bacteria</taxon>
        <taxon>Pseudomonadati</taxon>
        <taxon>Bacteroidota</taxon>
        <taxon>Bacteroidia</taxon>
        <taxon>Bacteroidales</taxon>
        <taxon>Bacteroidaceae</taxon>
        <taxon>Bacteroides</taxon>
    </lineage>
</organism>
<reference evidence="3 4" key="1">
    <citation type="submission" date="2019-07" db="EMBL/GenBank/DDBJ databases">
        <title>Draft Genome Sequences of Bacteroides pyogenes Strains Isolated from the Uterus Holstein Dairy Cows with Metritis.</title>
        <authorList>
            <person name="Cunha F."/>
            <person name="Galvao K.N."/>
            <person name="Jeon S.J."/>
            <person name="Jeong K.C."/>
        </authorList>
    </citation>
    <scope>NUCLEOTIDE SEQUENCE [LARGE SCALE GENOMIC DNA]</scope>
    <source>
        <strain evidence="3 4">KG-31</strain>
    </source>
</reference>
<dbReference type="InterPro" id="IPR029058">
    <property type="entry name" value="AB_hydrolase_fold"/>
</dbReference>
<dbReference type="Gene3D" id="2.60.40.1080">
    <property type="match status" value="1"/>
</dbReference>
<gene>
    <name evidence="3" type="ORF">FNJ60_10440</name>
</gene>
<feature type="signal peptide" evidence="1">
    <location>
        <begin position="1"/>
        <end position="20"/>
    </location>
</feature>